<comment type="caution">
    <text evidence="6">The sequence shown here is derived from an EMBL/GenBank/DDBJ whole genome shotgun (WGS) entry which is preliminary data.</text>
</comment>
<dbReference type="InterPro" id="IPR042299">
    <property type="entry name" value="Ufd1-like_Nn"/>
</dbReference>
<dbReference type="PANTHER" id="PTHR12555">
    <property type="entry name" value="UBIQUITIN FUSION DEGRADATON PROTEIN 1"/>
    <property type="match status" value="1"/>
</dbReference>
<dbReference type="Gene3D" id="2.40.40.50">
    <property type="entry name" value="Ubiquitin fusion degradation protein UFD1, N-terminal domain"/>
    <property type="match status" value="1"/>
</dbReference>
<dbReference type="InterPro" id="IPR004854">
    <property type="entry name" value="Ufd1-like"/>
</dbReference>
<dbReference type="PANTHER" id="PTHR12555:SF13">
    <property type="entry name" value="UBIQUITIN RECOGNITION FACTOR IN ER-ASSOCIATED DEGRADATION PROTEIN 1"/>
    <property type="match status" value="1"/>
</dbReference>
<evidence type="ECO:0000256" key="3">
    <source>
        <dbReference type="SAM" id="MobiDB-lite"/>
    </source>
</evidence>
<evidence type="ECO:0000259" key="5">
    <source>
        <dbReference type="Pfam" id="PF24842"/>
    </source>
</evidence>
<feature type="region of interest" description="Disordered" evidence="3">
    <location>
        <begin position="189"/>
        <end position="214"/>
    </location>
</feature>
<evidence type="ECO:0000313" key="7">
    <source>
        <dbReference type="Proteomes" id="UP001166093"/>
    </source>
</evidence>
<gene>
    <name evidence="6" type="primary">Ufd1_0</name>
    <name evidence="6" type="ORF">GTO93_0010705</name>
</gene>
<name>A0ABS2XJ61_POLSP</name>
<keyword evidence="2" id="KW-0833">Ubl conjugation pathway</keyword>
<comment type="similarity">
    <text evidence="1">Belongs to the UFD1 family.</text>
</comment>
<dbReference type="Pfam" id="PF24842">
    <property type="entry name" value="UFD1_N2"/>
    <property type="match status" value="1"/>
</dbReference>
<proteinExistence type="inferred from homology"/>
<feature type="compositionally biased region" description="Basic and acidic residues" evidence="3">
    <location>
        <begin position="193"/>
        <end position="204"/>
    </location>
</feature>
<dbReference type="Proteomes" id="UP001166093">
    <property type="component" value="Unassembled WGS sequence"/>
</dbReference>
<dbReference type="InterPro" id="IPR055417">
    <property type="entry name" value="UFD1_N1"/>
</dbReference>
<dbReference type="Pfam" id="PF03152">
    <property type="entry name" value="UFD1_N1"/>
    <property type="match status" value="1"/>
</dbReference>
<accession>A0ABS2XJ61</accession>
<protein>
    <submittedName>
        <fullName evidence="6">UFD1 protein</fullName>
    </submittedName>
</protein>
<feature type="domain" description="Ubiquitin fusion degradation protein UFD1 N-terminal subdomain 1" evidence="4">
    <location>
        <begin position="14"/>
        <end position="112"/>
    </location>
</feature>
<sequence length="377" mass="43176">MFDHPIPRAFQNRFSTQYRCYSVSMLAGPNDRSDVDKGGKIIMPPSALDQLSRLNITYPMLFKLTNKNSDRMTHCGVLEFVADEGICYLPHWMMQNLLLEEGGLVQVESVNLMVATYSKFQPQSPDFLDITNPKAVLENALRNFACLTTGDVVAINYNEKVYELRVMETKPDKAVSIIECDMNVDFDAPLGYKEPERRPQQREEPTEEEADQSSYGEMDLGFRAFACSGNRLDGKTKGIEPSPVPIDPSDIKSRSKGMGVAVAEGDPRSMADTGTAWRPPRACDDYWSEYKHCKSLLHRFHCYYTLGEAPSCQQWKADYYSCRDWEKHQTTEAKEALRESERHRVAQQKQHAPVWELRKKPPADWHLPLEYRDPKDS</sequence>
<dbReference type="EMBL" id="JAAWVQ010037982">
    <property type="protein sequence ID" value="MBN3274218.1"/>
    <property type="molecule type" value="Genomic_DNA"/>
</dbReference>
<evidence type="ECO:0000256" key="1">
    <source>
        <dbReference type="ARBA" id="ARBA00006043"/>
    </source>
</evidence>
<dbReference type="Gene3D" id="3.10.330.10">
    <property type="match status" value="1"/>
</dbReference>
<keyword evidence="7" id="KW-1185">Reference proteome</keyword>
<reference evidence="6" key="1">
    <citation type="journal article" date="2021" name="Cell">
        <title>Tracing the genetic footprints of vertebrate landing in non-teleost ray-finned fishes.</title>
        <authorList>
            <person name="Bi X."/>
            <person name="Wang K."/>
            <person name="Yang L."/>
            <person name="Pan H."/>
            <person name="Jiang H."/>
            <person name="Wei Q."/>
            <person name="Fang M."/>
            <person name="Yu H."/>
            <person name="Zhu C."/>
            <person name="Cai Y."/>
            <person name="He Y."/>
            <person name="Gan X."/>
            <person name="Zeng H."/>
            <person name="Yu D."/>
            <person name="Zhu Y."/>
            <person name="Jiang H."/>
            <person name="Qiu Q."/>
            <person name="Yang H."/>
            <person name="Zhang Y.E."/>
            <person name="Wang W."/>
            <person name="Zhu M."/>
            <person name="He S."/>
            <person name="Zhang G."/>
        </authorList>
    </citation>
    <scope>NUCLEOTIDE SEQUENCE</scope>
    <source>
        <strain evidence="6">Pddl_001</strain>
    </source>
</reference>
<evidence type="ECO:0000256" key="2">
    <source>
        <dbReference type="ARBA" id="ARBA00022786"/>
    </source>
</evidence>
<evidence type="ECO:0000259" key="4">
    <source>
        <dbReference type="Pfam" id="PF03152"/>
    </source>
</evidence>
<feature type="region of interest" description="Disordered" evidence="3">
    <location>
        <begin position="336"/>
        <end position="359"/>
    </location>
</feature>
<feature type="region of interest" description="Disordered" evidence="3">
    <location>
        <begin position="233"/>
        <end position="255"/>
    </location>
</feature>
<feature type="non-terminal residue" evidence="6">
    <location>
        <position position="1"/>
    </location>
</feature>
<feature type="non-terminal residue" evidence="6">
    <location>
        <position position="377"/>
    </location>
</feature>
<dbReference type="InterPro" id="IPR055418">
    <property type="entry name" value="UFD1_N2"/>
</dbReference>
<organism evidence="6 7">
    <name type="scientific">Polyodon spathula</name>
    <name type="common">North American paddlefish</name>
    <name type="synonym">Squalus spathula</name>
    <dbReference type="NCBI Taxonomy" id="7913"/>
    <lineage>
        <taxon>Eukaryota</taxon>
        <taxon>Metazoa</taxon>
        <taxon>Chordata</taxon>
        <taxon>Craniata</taxon>
        <taxon>Vertebrata</taxon>
        <taxon>Euteleostomi</taxon>
        <taxon>Actinopterygii</taxon>
        <taxon>Chondrostei</taxon>
        <taxon>Acipenseriformes</taxon>
        <taxon>Polyodontidae</taxon>
        <taxon>Polyodon</taxon>
    </lineage>
</organism>
<feature type="domain" description="Ubiquitin fusion degradation protein UFD1 N-terminal subdomain 2" evidence="5">
    <location>
        <begin position="115"/>
        <end position="189"/>
    </location>
</feature>
<dbReference type="Pfam" id="PF11326">
    <property type="entry name" value="PANTS-like"/>
    <property type="match status" value="1"/>
</dbReference>
<evidence type="ECO:0000313" key="6">
    <source>
        <dbReference type="EMBL" id="MBN3274218.1"/>
    </source>
</evidence>
<dbReference type="InterPro" id="IPR021475">
    <property type="entry name" value="Pants/Emi1-like"/>
</dbReference>